<evidence type="ECO:0000259" key="4">
    <source>
        <dbReference type="PROSITE" id="PS50110"/>
    </source>
</evidence>
<dbReference type="SUPFAM" id="SSF46894">
    <property type="entry name" value="C-terminal effector domain of the bipartite response regulators"/>
    <property type="match status" value="1"/>
</dbReference>
<dbReference type="Gene3D" id="3.40.50.2300">
    <property type="match status" value="1"/>
</dbReference>
<evidence type="ECO:0000256" key="2">
    <source>
        <dbReference type="PROSITE-ProRule" id="PRU00169"/>
    </source>
</evidence>
<sequence>MNIIDTIVADGNEIFRYGLSSILRDHGAFNICSEVDNGALVLTAFESVKPKLCILSFSMPEMEGIIIAKKIIDKSPDANILLLADNTDQKTLNEFLDSGAFGLIHKSAHHLELLDAAEKVAKGERYLGKQFSKMMTEEYKRLARKKKHPDPIKSITKREREVLGLLTEGLTSSEIANKLYISPRTVEKHRTNLLKKLDLKNTAALVRFAMENEQALL</sequence>
<dbReference type="RefSeq" id="WP_390299665.1">
    <property type="nucleotide sequence ID" value="NZ_JBHULI010000022.1"/>
</dbReference>
<dbReference type="PANTHER" id="PTHR43214">
    <property type="entry name" value="TWO-COMPONENT RESPONSE REGULATOR"/>
    <property type="match status" value="1"/>
</dbReference>
<dbReference type="PROSITE" id="PS50043">
    <property type="entry name" value="HTH_LUXR_2"/>
    <property type="match status" value="1"/>
</dbReference>
<name>A0ABW5JHN6_9BACT</name>
<dbReference type="PRINTS" id="PR00038">
    <property type="entry name" value="HTHLUXR"/>
</dbReference>
<feature type="domain" description="HTH luxR-type" evidence="3">
    <location>
        <begin position="148"/>
        <end position="213"/>
    </location>
</feature>
<reference evidence="6" key="1">
    <citation type="journal article" date="2019" name="Int. J. Syst. Evol. Microbiol.">
        <title>The Global Catalogue of Microorganisms (GCM) 10K type strain sequencing project: providing services to taxonomists for standard genome sequencing and annotation.</title>
        <authorList>
            <consortium name="The Broad Institute Genomics Platform"/>
            <consortium name="The Broad Institute Genome Sequencing Center for Infectious Disease"/>
            <person name="Wu L."/>
            <person name="Ma J."/>
        </authorList>
    </citation>
    <scope>NUCLEOTIDE SEQUENCE [LARGE SCALE GENOMIC DNA]</scope>
    <source>
        <strain evidence="6">KCTC 52042</strain>
    </source>
</reference>
<keyword evidence="6" id="KW-1185">Reference proteome</keyword>
<evidence type="ECO:0000256" key="1">
    <source>
        <dbReference type="ARBA" id="ARBA00023125"/>
    </source>
</evidence>
<accession>A0ABW5JHN6</accession>
<dbReference type="InterPro" id="IPR000792">
    <property type="entry name" value="Tscrpt_reg_LuxR_C"/>
</dbReference>
<dbReference type="Pfam" id="PF00072">
    <property type="entry name" value="Response_reg"/>
    <property type="match status" value="1"/>
</dbReference>
<dbReference type="SUPFAM" id="SSF52172">
    <property type="entry name" value="CheY-like"/>
    <property type="match status" value="1"/>
</dbReference>
<dbReference type="EMBL" id="JBHULI010000022">
    <property type="protein sequence ID" value="MFD2531860.1"/>
    <property type="molecule type" value="Genomic_DNA"/>
</dbReference>
<dbReference type="PANTHER" id="PTHR43214:SF43">
    <property type="entry name" value="TWO-COMPONENT RESPONSE REGULATOR"/>
    <property type="match status" value="1"/>
</dbReference>
<proteinExistence type="predicted"/>
<dbReference type="PROSITE" id="PS00622">
    <property type="entry name" value="HTH_LUXR_1"/>
    <property type="match status" value="1"/>
</dbReference>
<dbReference type="InterPro" id="IPR011006">
    <property type="entry name" value="CheY-like_superfamily"/>
</dbReference>
<evidence type="ECO:0000259" key="3">
    <source>
        <dbReference type="PROSITE" id="PS50043"/>
    </source>
</evidence>
<dbReference type="InterPro" id="IPR016032">
    <property type="entry name" value="Sig_transdc_resp-reg_C-effctor"/>
</dbReference>
<dbReference type="Pfam" id="PF00196">
    <property type="entry name" value="GerE"/>
    <property type="match status" value="1"/>
</dbReference>
<dbReference type="Proteomes" id="UP001597460">
    <property type="component" value="Unassembled WGS sequence"/>
</dbReference>
<dbReference type="SMART" id="SM00448">
    <property type="entry name" value="REC"/>
    <property type="match status" value="1"/>
</dbReference>
<dbReference type="PROSITE" id="PS50110">
    <property type="entry name" value="RESPONSE_REGULATORY"/>
    <property type="match status" value="1"/>
</dbReference>
<feature type="domain" description="Response regulatory" evidence="4">
    <location>
        <begin position="5"/>
        <end position="121"/>
    </location>
</feature>
<dbReference type="InterPro" id="IPR039420">
    <property type="entry name" value="WalR-like"/>
</dbReference>
<evidence type="ECO:0000313" key="6">
    <source>
        <dbReference type="Proteomes" id="UP001597460"/>
    </source>
</evidence>
<comment type="caution">
    <text evidence="2">Lacks conserved residue(s) required for the propagation of feature annotation.</text>
</comment>
<dbReference type="CDD" id="cd06170">
    <property type="entry name" value="LuxR_C_like"/>
    <property type="match status" value="1"/>
</dbReference>
<gene>
    <name evidence="5" type="ORF">ACFSVN_05340</name>
</gene>
<dbReference type="InterPro" id="IPR001789">
    <property type="entry name" value="Sig_transdc_resp-reg_receiver"/>
</dbReference>
<organism evidence="5 6">
    <name type="scientific">Gracilimonas halophila</name>
    <dbReference type="NCBI Taxonomy" id="1834464"/>
    <lineage>
        <taxon>Bacteria</taxon>
        <taxon>Pseudomonadati</taxon>
        <taxon>Balneolota</taxon>
        <taxon>Balneolia</taxon>
        <taxon>Balneolales</taxon>
        <taxon>Balneolaceae</taxon>
        <taxon>Gracilimonas</taxon>
    </lineage>
</organism>
<protein>
    <submittedName>
        <fullName evidence="5">LuxR C-terminal-related transcriptional regulator</fullName>
    </submittedName>
</protein>
<keyword evidence="1" id="KW-0238">DNA-binding</keyword>
<evidence type="ECO:0000313" key="5">
    <source>
        <dbReference type="EMBL" id="MFD2531860.1"/>
    </source>
</evidence>
<dbReference type="SMART" id="SM00421">
    <property type="entry name" value="HTH_LUXR"/>
    <property type="match status" value="1"/>
</dbReference>
<comment type="caution">
    <text evidence="5">The sequence shown here is derived from an EMBL/GenBank/DDBJ whole genome shotgun (WGS) entry which is preliminary data.</text>
</comment>